<gene>
    <name evidence="2" type="ORF">V7x_06670</name>
</gene>
<comment type="caution">
    <text evidence="2">The sequence shown here is derived from an EMBL/GenBank/DDBJ whole genome shotgun (WGS) entry which is preliminary data.</text>
</comment>
<evidence type="ECO:0000256" key="1">
    <source>
        <dbReference type="SAM" id="SignalP"/>
    </source>
</evidence>
<dbReference type="EMBL" id="SJPZ01000001">
    <property type="protein sequence ID" value="TWU65121.1"/>
    <property type="molecule type" value="Genomic_DNA"/>
</dbReference>
<proteinExistence type="predicted"/>
<protein>
    <recommendedName>
        <fullName evidence="4">PEP-CTERM protein-sorting domain-containing protein</fullName>
    </recommendedName>
</protein>
<evidence type="ECO:0008006" key="4">
    <source>
        <dbReference type="Google" id="ProtNLM"/>
    </source>
</evidence>
<dbReference type="NCBIfam" id="TIGR02595">
    <property type="entry name" value="PEP_CTERM"/>
    <property type="match status" value="1"/>
</dbReference>
<evidence type="ECO:0000313" key="2">
    <source>
        <dbReference type="EMBL" id="TWU65121.1"/>
    </source>
</evidence>
<feature type="signal peptide" evidence="1">
    <location>
        <begin position="1"/>
        <end position="22"/>
    </location>
</feature>
<dbReference type="Proteomes" id="UP000316476">
    <property type="component" value="Unassembled WGS sequence"/>
</dbReference>
<dbReference type="InterPro" id="IPR013424">
    <property type="entry name" value="Ice-binding_C"/>
</dbReference>
<dbReference type="RefSeq" id="WP_146410767.1">
    <property type="nucleotide sequence ID" value="NZ_SJPZ01000001.1"/>
</dbReference>
<evidence type="ECO:0000313" key="3">
    <source>
        <dbReference type="Proteomes" id="UP000316476"/>
    </source>
</evidence>
<name>A0A5C6FS21_9PLAN</name>
<reference evidence="2 3" key="1">
    <citation type="submission" date="2019-02" db="EMBL/GenBank/DDBJ databases">
        <title>Deep-cultivation of Planctomycetes and their phenomic and genomic characterization uncovers novel biology.</title>
        <authorList>
            <person name="Wiegand S."/>
            <person name="Jogler M."/>
            <person name="Boedeker C."/>
            <person name="Pinto D."/>
            <person name="Vollmers J."/>
            <person name="Rivas-Marin E."/>
            <person name="Kohn T."/>
            <person name="Peeters S.H."/>
            <person name="Heuer A."/>
            <person name="Rast P."/>
            <person name="Oberbeckmann S."/>
            <person name="Bunk B."/>
            <person name="Jeske O."/>
            <person name="Meyerdierks A."/>
            <person name="Storesund J.E."/>
            <person name="Kallscheuer N."/>
            <person name="Luecker S."/>
            <person name="Lage O.M."/>
            <person name="Pohl T."/>
            <person name="Merkel B.J."/>
            <person name="Hornburger P."/>
            <person name="Mueller R.-W."/>
            <person name="Bruemmer F."/>
            <person name="Labrenz M."/>
            <person name="Spormann A.M."/>
            <person name="Op Den Camp H."/>
            <person name="Overmann J."/>
            <person name="Amann R."/>
            <person name="Jetten M.S.M."/>
            <person name="Mascher T."/>
            <person name="Medema M.H."/>
            <person name="Devos D.P."/>
            <person name="Kaster A.-K."/>
            <person name="Ovreas L."/>
            <person name="Rohde M."/>
            <person name="Galperin M.Y."/>
            <person name="Jogler C."/>
        </authorList>
    </citation>
    <scope>NUCLEOTIDE SEQUENCE [LARGE SCALE GENOMIC DNA]</scope>
    <source>
        <strain evidence="2 3">V7</strain>
    </source>
</reference>
<feature type="chain" id="PRO_5022715387" description="PEP-CTERM protein-sorting domain-containing protein" evidence="1">
    <location>
        <begin position="23"/>
        <end position="219"/>
    </location>
</feature>
<organism evidence="2 3">
    <name type="scientific">Crateriforma conspicua</name>
    <dbReference type="NCBI Taxonomy" id="2527996"/>
    <lineage>
        <taxon>Bacteria</taxon>
        <taxon>Pseudomonadati</taxon>
        <taxon>Planctomycetota</taxon>
        <taxon>Planctomycetia</taxon>
        <taxon>Planctomycetales</taxon>
        <taxon>Planctomycetaceae</taxon>
        <taxon>Crateriforma</taxon>
    </lineage>
</organism>
<dbReference type="OrthoDB" id="9900190at2"/>
<keyword evidence="1" id="KW-0732">Signal</keyword>
<dbReference type="AlphaFoldDB" id="A0A5C6FS21"/>
<accession>A0A5C6FS21</accession>
<sequence precursor="true">MKKLFALTTFFALSVLSQHAHAIVTISVDVDPTTPGIQREAFFAPGEEVFADFVLELSAGQAIAGYGFGIVIDADELEVRQAATQAPGAPSTAIDGSNIIVNAGTNPRVGDNTTQIDGFDYLNLFGSFTSDSPVVVGSATFGFLGDGANGTFDITADFINPALDGFLDGNGFVIDPSQVIRNGASVTAVPEPTSLAALGLISSGVAYRMRRRRKMAAKK</sequence>